<reference evidence="5 6" key="1">
    <citation type="submission" date="2018-11" db="EMBL/GenBank/DDBJ databases">
        <authorList>
            <person name="Stevens M.J."/>
            <person name="Cernela N."/>
            <person name="Spoerry Serrano N."/>
            <person name="Schmitt S."/>
            <person name="Schrenzel J."/>
            <person name="Stephan R."/>
        </authorList>
    </citation>
    <scope>NUCLEOTIDE SEQUENCE [LARGE SCALE GENOMIC DNA]</scope>
    <source>
        <strain evidence="5 6">PP422</strain>
    </source>
</reference>
<dbReference type="GO" id="GO:0008887">
    <property type="term" value="F:glycerate kinase activity"/>
    <property type="evidence" value="ECO:0007669"/>
    <property type="project" value="UniProtKB-UniRule"/>
</dbReference>
<dbReference type="PANTHER" id="PTHR21599:SF0">
    <property type="entry name" value="GLYCERATE KINASE"/>
    <property type="match status" value="1"/>
</dbReference>
<sequence>MHVLIAPDSFKESLAAPDVARVIKNGFSKVFPEASYDLMPLGDGGEGTLDSLVHSLGLNRQSTQVTGPFGENIQVQYAVKGSLAMFEMAELVGLASIPIESRAPLQIQTRGLGELIVHLVEAGMERIMIGVGGSASHDGGMGMAAGLGFQFFDKDGQELEPIGANLGKVVSYSKPDTGFDSAAIQIDLITDVTNPLCGQNGATYIFAAQKGLAPERFAQVDQEMHDFYQLVNPDLIEKEGAGAGGGMAAGLCAFAGATIHSGIDFVLDQLDFEQRASQANLVIVGEGRLDRQSLSGKTPIGVARRVKQGVPVVAICGSLADDLPDFPFENICAAFPIISKLASLEESLALAEVNLERTAEQIARILKISQAWKDGL</sequence>
<dbReference type="Proteomes" id="UP000274117">
    <property type="component" value="Unassembled WGS sequence"/>
</dbReference>
<keyword evidence="3 4" id="KW-0418">Kinase</keyword>
<dbReference type="InterPro" id="IPR036129">
    <property type="entry name" value="Glycerate_kinase_sf"/>
</dbReference>
<evidence type="ECO:0000256" key="3">
    <source>
        <dbReference type="ARBA" id="ARBA00022777"/>
    </source>
</evidence>
<accession>A0A426TIN9</accession>
<evidence type="ECO:0000256" key="4">
    <source>
        <dbReference type="PIRNR" id="PIRNR006078"/>
    </source>
</evidence>
<dbReference type="Gene3D" id="3.90.1510.10">
    <property type="entry name" value="Glycerate kinase, domain 2"/>
    <property type="match status" value="1"/>
</dbReference>
<organism evidence="5 6">
    <name type="scientific">Streptococcus suis</name>
    <dbReference type="NCBI Taxonomy" id="1307"/>
    <lineage>
        <taxon>Bacteria</taxon>
        <taxon>Bacillati</taxon>
        <taxon>Bacillota</taxon>
        <taxon>Bacilli</taxon>
        <taxon>Lactobacillales</taxon>
        <taxon>Streptococcaceae</taxon>
        <taxon>Streptococcus</taxon>
    </lineage>
</organism>
<evidence type="ECO:0000256" key="1">
    <source>
        <dbReference type="ARBA" id="ARBA00006284"/>
    </source>
</evidence>
<dbReference type="InterPro" id="IPR018193">
    <property type="entry name" value="Glyc_kinase_flavodox-like_fold"/>
</dbReference>
<keyword evidence="2 4" id="KW-0808">Transferase</keyword>
<dbReference type="SUPFAM" id="SSF110738">
    <property type="entry name" value="Glycerate kinase I"/>
    <property type="match status" value="1"/>
</dbReference>
<dbReference type="EMBL" id="RSDO01000002">
    <property type="protein sequence ID" value="RRR55217.1"/>
    <property type="molecule type" value="Genomic_DNA"/>
</dbReference>
<dbReference type="PIRSF" id="PIRSF006078">
    <property type="entry name" value="GlxK"/>
    <property type="match status" value="1"/>
</dbReference>
<protein>
    <submittedName>
        <fullName evidence="5">Glycerate kinase</fullName>
    </submittedName>
</protein>
<name>A0A426TIN9_STRSU</name>
<evidence type="ECO:0000313" key="5">
    <source>
        <dbReference type="EMBL" id="RRR55217.1"/>
    </source>
</evidence>
<comment type="caution">
    <text evidence="5">The sequence shown here is derived from an EMBL/GenBank/DDBJ whole genome shotgun (WGS) entry which is preliminary data.</text>
</comment>
<dbReference type="GO" id="GO:0031388">
    <property type="term" value="P:organic acid phosphorylation"/>
    <property type="evidence" value="ECO:0007669"/>
    <property type="project" value="UniProtKB-UniRule"/>
</dbReference>
<comment type="similarity">
    <text evidence="1 4">Belongs to the glycerate kinase type-1 family.</text>
</comment>
<dbReference type="PANTHER" id="PTHR21599">
    <property type="entry name" value="GLYCERATE KINASE"/>
    <property type="match status" value="1"/>
</dbReference>
<evidence type="ECO:0000256" key="2">
    <source>
        <dbReference type="ARBA" id="ARBA00022679"/>
    </source>
</evidence>
<proteinExistence type="inferred from homology"/>
<dbReference type="InterPro" id="IPR004381">
    <property type="entry name" value="Glycerate_kinase"/>
</dbReference>
<gene>
    <name evidence="5" type="ORF">EI998_01625</name>
</gene>
<dbReference type="AlphaFoldDB" id="A0A426TIN9"/>
<dbReference type="Gene3D" id="3.40.50.10350">
    <property type="entry name" value="Glycerate kinase, domain 1"/>
    <property type="match status" value="1"/>
</dbReference>
<dbReference type="NCBIfam" id="TIGR00045">
    <property type="entry name" value="glycerate kinase"/>
    <property type="match status" value="1"/>
</dbReference>
<reference evidence="5 6" key="2">
    <citation type="submission" date="2018-12" db="EMBL/GenBank/DDBJ databases">
        <title>Whole-genome sequences of fifteen clinical Streptococcus suis strains isolated from pigs between 2006 and 2018.</title>
        <authorList>
            <person name="Stevens M.J.A."/>
            <person name="Cernela N."/>
            <person name="Spoerry Serrano N."/>
            <person name="Schmitt S."/>
            <person name="Schrenzel J."/>
            <person name="Stephan R."/>
        </authorList>
    </citation>
    <scope>NUCLEOTIDE SEQUENCE [LARGE SCALE GENOMIC DNA]</scope>
    <source>
        <strain evidence="5 6">PP422</strain>
    </source>
</reference>
<dbReference type="Pfam" id="PF02595">
    <property type="entry name" value="Gly_kinase"/>
    <property type="match status" value="1"/>
</dbReference>
<dbReference type="InterPro" id="IPR018197">
    <property type="entry name" value="Glycerate_kinase_RE-like"/>
</dbReference>
<evidence type="ECO:0000313" key="6">
    <source>
        <dbReference type="Proteomes" id="UP000274117"/>
    </source>
</evidence>